<dbReference type="GeneTree" id="ENSGT00970000196811"/>
<protein>
    <submittedName>
        <fullName evidence="1">Uncharacterized protein</fullName>
    </submittedName>
</protein>
<accession>A0A4W5QZQ4</accession>
<reference evidence="1" key="2">
    <citation type="submission" date="2025-08" db="UniProtKB">
        <authorList>
            <consortium name="Ensembl"/>
        </authorList>
    </citation>
    <scope>IDENTIFICATION</scope>
</reference>
<reference evidence="1" key="3">
    <citation type="submission" date="2025-09" db="UniProtKB">
        <authorList>
            <consortium name="Ensembl"/>
        </authorList>
    </citation>
    <scope>IDENTIFICATION</scope>
</reference>
<dbReference type="Ensembl" id="ENSHHUT00000085799.1">
    <property type="protein sequence ID" value="ENSHHUP00000083176.1"/>
    <property type="gene ID" value="ENSHHUG00000048298.1"/>
</dbReference>
<evidence type="ECO:0000313" key="1">
    <source>
        <dbReference type="Ensembl" id="ENSHHUP00000083176.1"/>
    </source>
</evidence>
<reference evidence="2" key="1">
    <citation type="submission" date="2018-06" db="EMBL/GenBank/DDBJ databases">
        <title>Genome assembly of Danube salmon.</title>
        <authorList>
            <person name="Macqueen D.J."/>
            <person name="Gundappa M.K."/>
        </authorList>
    </citation>
    <scope>NUCLEOTIDE SEQUENCE [LARGE SCALE GENOMIC DNA]</scope>
</reference>
<dbReference type="AlphaFoldDB" id="A0A4W5QZQ4"/>
<evidence type="ECO:0000313" key="2">
    <source>
        <dbReference type="Proteomes" id="UP000314982"/>
    </source>
</evidence>
<sequence length="98" mass="10934">SRMALLKRERYLPECIVPTVKFGGGGIMVCGFPVKGNLNATANSDILYDSVLQNLNVPYAQKAFLSNFVHRFVYIPVSVHFSFAKMIHLPDRCGISRS</sequence>
<dbReference type="Proteomes" id="UP000314982">
    <property type="component" value="Unassembled WGS sequence"/>
</dbReference>
<organism evidence="1 2">
    <name type="scientific">Hucho hucho</name>
    <name type="common">huchen</name>
    <dbReference type="NCBI Taxonomy" id="62062"/>
    <lineage>
        <taxon>Eukaryota</taxon>
        <taxon>Metazoa</taxon>
        <taxon>Chordata</taxon>
        <taxon>Craniata</taxon>
        <taxon>Vertebrata</taxon>
        <taxon>Euteleostomi</taxon>
        <taxon>Actinopterygii</taxon>
        <taxon>Neopterygii</taxon>
        <taxon>Teleostei</taxon>
        <taxon>Protacanthopterygii</taxon>
        <taxon>Salmoniformes</taxon>
        <taxon>Salmonidae</taxon>
        <taxon>Salmoninae</taxon>
        <taxon>Hucho</taxon>
    </lineage>
</organism>
<name>A0A4W5QZQ4_9TELE</name>
<keyword evidence="2" id="KW-1185">Reference proteome</keyword>
<proteinExistence type="predicted"/>